<name>A0A5J4TTP5_9EUKA</name>
<evidence type="ECO:0000313" key="1">
    <source>
        <dbReference type="EMBL" id="KAA6361279.1"/>
    </source>
</evidence>
<sequence length="67" mass="7512">MLSAVAQLVWPPNCPSRVSRFDSPLLTSFRGQLFLQKFRRTVAQVRPAAKKEGVGCCVSQSWNEAFL</sequence>
<protein>
    <submittedName>
        <fullName evidence="1">Uncharacterized protein</fullName>
    </submittedName>
</protein>
<accession>A0A5J4TTP5</accession>
<gene>
    <name evidence="1" type="ORF">EZS28_043194</name>
</gene>
<dbReference type="EMBL" id="SNRW01025767">
    <property type="protein sequence ID" value="KAA6361279.1"/>
    <property type="molecule type" value="Genomic_DNA"/>
</dbReference>
<comment type="caution">
    <text evidence="1">The sequence shown here is derived from an EMBL/GenBank/DDBJ whole genome shotgun (WGS) entry which is preliminary data.</text>
</comment>
<dbReference type="Proteomes" id="UP000324800">
    <property type="component" value="Unassembled WGS sequence"/>
</dbReference>
<proteinExistence type="predicted"/>
<feature type="non-terminal residue" evidence="1">
    <location>
        <position position="67"/>
    </location>
</feature>
<reference evidence="1 2" key="1">
    <citation type="submission" date="2019-03" db="EMBL/GenBank/DDBJ databases">
        <title>Single cell metagenomics reveals metabolic interactions within the superorganism composed of flagellate Streblomastix strix and complex community of Bacteroidetes bacteria on its surface.</title>
        <authorList>
            <person name="Treitli S.C."/>
            <person name="Kolisko M."/>
            <person name="Husnik F."/>
            <person name="Keeling P."/>
            <person name="Hampl V."/>
        </authorList>
    </citation>
    <scope>NUCLEOTIDE SEQUENCE [LARGE SCALE GENOMIC DNA]</scope>
    <source>
        <strain evidence="1">ST1C</strain>
    </source>
</reference>
<evidence type="ECO:0000313" key="2">
    <source>
        <dbReference type="Proteomes" id="UP000324800"/>
    </source>
</evidence>
<organism evidence="1 2">
    <name type="scientific">Streblomastix strix</name>
    <dbReference type="NCBI Taxonomy" id="222440"/>
    <lineage>
        <taxon>Eukaryota</taxon>
        <taxon>Metamonada</taxon>
        <taxon>Preaxostyla</taxon>
        <taxon>Oxymonadida</taxon>
        <taxon>Streblomastigidae</taxon>
        <taxon>Streblomastix</taxon>
    </lineage>
</organism>
<dbReference type="AlphaFoldDB" id="A0A5J4TTP5"/>